<feature type="region of interest" description="Disordered" evidence="1">
    <location>
        <begin position="185"/>
        <end position="208"/>
    </location>
</feature>
<gene>
    <name evidence="2" type="ORF">PBAH0796_LOCUS14970</name>
</gene>
<evidence type="ECO:0000313" key="2">
    <source>
        <dbReference type="EMBL" id="CAD8360644.1"/>
    </source>
</evidence>
<protein>
    <submittedName>
        <fullName evidence="2">Uncharacterized protein</fullName>
    </submittedName>
</protein>
<proteinExistence type="predicted"/>
<dbReference type="EMBL" id="HBEG01024638">
    <property type="protein sequence ID" value="CAD8360644.1"/>
    <property type="molecule type" value="Transcribed_RNA"/>
</dbReference>
<name>A0A7S0FHE6_9DINO</name>
<organism evidence="2">
    <name type="scientific">Pyrodinium bahamense</name>
    <dbReference type="NCBI Taxonomy" id="73915"/>
    <lineage>
        <taxon>Eukaryota</taxon>
        <taxon>Sar</taxon>
        <taxon>Alveolata</taxon>
        <taxon>Dinophyceae</taxon>
        <taxon>Gonyaulacales</taxon>
        <taxon>Pyrocystaceae</taxon>
        <taxon>Pyrodinium</taxon>
    </lineage>
</organism>
<sequence length="208" mass="22332">MHKAAPPRKLRKASAPSRVAAPPEQASKAHPAGHTAVMPAARPLPAQADLPSTLASALRVSQAVGAPFLHLCEHLLHEGVFVWHVTARHVEGLDHAVLHDNREALAPGVAEHGHGRRRVQDEVQSLRELAARVGQEGDHGALDALRLGPALHHSTVVDAVDENLIDALRLQLSLLGQVPRHLLLGSDGREGTRQPHNNGLLSLQAHRH</sequence>
<feature type="region of interest" description="Disordered" evidence="1">
    <location>
        <begin position="1"/>
        <end position="33"/>
    </location>
</feature>
<feature type="compositionally biased region" description="Basic residues" evidence="1">
    <location>
        <begin position="1"/>
        <end position="12"/>
    </location>
</feature>
<accession>A0A7S0FHE6</accession>
<dbReference type="AlphaFoldDB" id="A0A7S0FHE6"/>
<evidence type="ECO:0000256" key="1">
    <source>
        <dbReference type="SAM" id="MobiDB-lite"/>
    </source>
</evidence>
<reference evidence="2" key="1">
    <citation type="submission" date="2021-01" db="EMBL/GenBank/DDBJ databases">
        <authorList>
            <person name="Corre E."/>
            <person name="Pelletier E."/>
            <person name="Niang G."/>
            <person name="Scheremetjew M."/>
            <person name="Finn R."/>
            <person name="Kale V."/>
            <person name="Holt S."/>
            <person name="Cochrane G."/>
            <person name="Meng A."/>
            <person name="Brown T."/>
            <person name="Cohen L."/>
        </authorList>
    </citation>
    <scope>NUCLEOTIDE SEQUENCE</scope>
    <source>
        <strain evidence="2">Pbaha01</strain>
    </source>
</reference>